<gene>
    <name evidence="1" type="ORF">BV25DRAFT_1910389</name>
</gene>
<dbReference type="EMBL" id="MU277187">
    <property type="protein sequence ID" value="KAI0068628.1"/>
    <property type="molecule type" value="Genomic_DNA"/>
</dbReference>
<comment type="caution">
    <text evidence="1">The sequence shown here is derived from an EMBL/GenBank/DDBJ whole genome shotgun (WGS) entry which is preliminary data.</text>
</comment>
<sequence length="508" mass="57564">MNVDGQSPFGIGVPVFNPEAWANKVFFKDDNQGLPTSHGKPSEAQIPKGWERYVHMTGTVYYYHPKYRFLATDDLTNWRTRVEVEDLGKDILYGLKEDGLLARLPDDMEVVISNADRLEGPTATLVSYKAGVKFVYQDGDSETTPYEITVWPKVSFWLHVEGFPMHRNLSPNAETEFLSALAHSANEHILGHKKTTARFTDAESRRLLEIYTGLKKVLSRRPRSGALQSALAWHVGRVMFEVERYRACFAYGTKDARKFRAVESPEVPGWVGIVEKFLCCVLFGVHQIYRGRLERMHPTVTAFLPDFHRLMEGFIKEWGDANLLATVFVSANVGFLAIPPEITTAQRTASLTSILFAVFCIVTGVHHIWRHRLRVHADYEDVPQYFGENLKDDKETYTDTTLLACFLSLPIVSLLWSILSFTVAISAFCVQGKDLSGKIVISTSLGILVVSAVTTVYFFENRWRGESRDDGRSLRPHVNGVSTVWNALSKKLGRRTRRILSDMDIFSR</sequence>
<dbReference type="Proteomes" id="UP000814140">
    <property type="component" value="Unassembled WGS sequence"/>
</dbReference>
<organism evidence="1 2">
    <name type="scientific">Artomyces pyxidatus</name>
    <dbReference type="NCBI Taxonomy" id="48021"/>
    <lineage>
        <taxon>Eukaryota</taxon>
        <taxon>Fungi</taxon>
        <taxon>Dikarya</taxon>
        <taxon>Basidiomycota</taxon>
        <taxon>Agaricomycotina</taxon>
        <taxon>Agaricomycetes</taxon>
        <taxon>Russulales</taxon>
        <taxon>Auriscalpiaceae</taxon>
        <taxon>Artomyces</taxon>
    </lineage>
</organism>
<reference evidence="1" key="1">
    <citation type="submission" date="2021-03" db="EMBL/GenBank/DDBJ databases">
        <authorList>
            <consortium name="DOE Joint Genome Institute"/>
            <person name="Ahrendt S."/>
            <person name="Looney B.P."/>
            <person name="Miyauchi S."/>
            <person name="Morin E."/>
            <person name="Drula E."/>
            <person name="Courty P.E."/>
            <person name="Chicoki N."/>
            <person name="Fauchery L."/>
            <person name="Kohler A."/>
            <person name="Kuo A."/>
            <person name="Labutti K."/>
            <person name="Pangilinan J."/>
            <person name="Lipzen A."/>
            <person name="Riley R."/>
            <person name="Andreopoulos W."/>
            <person name="He G."/>
            <person name="Johnson J."/>
            <person name="Barry K.W."/>
            <person name="Grigoriev I.V."/>
            <person name="Nagy L."/>
            <person name="Hibbett D."/>
            <person name="Henrissat B."/>
            <person name="Matheny P.B."/>
            <person name="Labbe J."/>
            <person name="Martin F."/>
        </authorList>
    </citation>
    <scope>NUCLEOTIDE SEQUENCE</scope>
    <source>
        <strain evidence="1">HHB10654</strain>
    </source>
</reference>
<protein>
    <submittedName>
        <fullName evidence="1">Uncharacterized protein</fullName>
    </submittedName>
</protein>
<name>A0ACB8TJJ8_9AGAM</name>
<accession>A0ACB8TJJ8</accession>
<evidence type="ECO:0000313" key="1">
    <source>
        <dbReference type="EMBL" id="KAI0068628.1"/>
    </source>
</evidence>
<evidence type="ECO:0000313" key="2">
    <source>
        <dbReference type="Proteomes" id="UP000814140"/>
    </source>
</evidence>
<keyword evidence="2" id="KW-1185">Reference proteome</keyword>
<proteinExistence type="predicted"/>
<reference evidence="1" key="2">
    <citation type="journal article" date="2022" name="New Phytol.">
        <title>Evolutionary transition to the ectomycorrhizal habit in the genomes of a hyperdiverse lineage of mushroom-forming fungi.</title>
        <authorList>
            <person name="Looney B."/>
            <person name="Miyauchi S."/>
            <person name="Morin E."/>
            <person name="Drula E."/>
            <person name="Courty P.E."/>
            <person name="Kohler A."/>
            <person name="Kuo A."/>
            <person name="LaButti K."/>
            <person name="Pangilinan J."/>
            <person name="Lipzen A."/>
            <person name="Riley R."/>
            <person name="Andreopoulos W."/>
            <person name="He G."/>
            <person name="Johnson J."/>
            <person name="Nolan M."/>
            <person name="Tritt A."/>
            <person name="Barry K.W."/>
            <person name="Grigoriev I.V."/>
            <person name="Nagy L.G."/>
            <person name="Hibbett D."/>
            <person name="Henrissat B."/>
            <person name="Matheny P.B."/>
            <person name="Labbe J."/>
            <person name="Martin F.M."/>
        </authorList>
    </citation>
    <scope>NUCLEOTIDE SEQUENCE</scope>
    <source>
        <strain evidence="1">HHB10654</strain>
    </source>
</reference>